<proteinExistence type="predicted"/>
<evidence type="ECO:0000256" key="1">
    <source>
        <dbReference type="SAM" id="MobiDB-lite"/>
    </source>
</evidence>
<dbReference type="EMBL" id="JAGRRH010000027">
    <property type="protein sequence ID" value="KAG7340394.1"/>
    <property type="molecule type" value="Genomic_DNA"/>
</dbReference>
<sequence length="133" mass="15112">MSATEGSSTTEKKVVKKDGKTFVERKQLPSVKYLLAHGDPETAHLPKTWCEIIGYPLALAIVFAISLLIFHHAPHHLMPPRKKYSIPGMQRLPMFQKDGKPIPPPLHRHPLHKLKEANDKQKLDKEAEQKSEL</sequence>
<protein>
    <submittedName>
        <fullName evidence="3">Uncharacterized protein</fullName>
    </submittedName>
</protein>
<gene>
    <name evidence="3" type="ORF">IV203_023937</name>
</gene>
<keyword evidence="2" id="KW-1133">Transmembrane helix</keyword>
<evidence type="ECO:0000256" key="2">
    <source>
        <dbReference type="SAM" id="Phobius"/>
    </source>
</evidence>
<organism evidence="3 4">
    <name type="scientific">Nitzschia inconspicua</name>
    <dbReference type="NCBI Taxonomy" id="303405"/>
    <lineage>
        <taxon>Eukaryota</taxon>
        <taxon>Sar</taxon>
        <taxon>Stramenopiles</taxon>
        <taxon>Ochrophyta</taxon>
        <taxon>Bacillariophyta</taxon>
        <taxon>Bacillariophyceae</taxon>
        <taxon>Bacillariophycidae</taxon>
        <taxon>Bacillariales</taxon>
        <taxon>Bacillariaceae</taxon>
        <taxon>Nitzschia</taxon>
    </lineage>
</organism>
<feature type="transmembrane region" description="Helical" evidence="2">
    <location>
        <begin position="52"/>
        <end position="73"/>
    </location>
</feature>
<reference evidence="3" key="1">
    <citation type="journal article" date="2021" name="Sci. Rep.">
        <title>Diploid genomic architecture of Nitzschia inconspicua, an elite biomass production diatom.</title>
        <authorList>
            <person name="Oliver A."/>
            <person name="Podell S."/>
            <person name="Pinowska A."/>
            <person name="Traller J.C."/>
            <person name="Smith S.R."/>
            <person name="McClure R."/>
            <person name="Beliaev A."/>
            <person name="Bohutskyi P."/>
            <person name="Hill E.A."/>
            <person name="Rabines A."/>
            <person name="Zheng H."/>
            <person name="Allen L.Z."/>
            <person name="Kuo A."/>
            <person name="Grigoriev I.V."/>
            <person name="Allen A.E."/>
            <person name="Hazlebeck D."/>
            <person name="Allen E.E."/>
        </authorList>
    </citation>
    <scope>NUCLEOTIDE SEQUENCE</scope>
    <source>
        <strain evidence="3">Hildebrandi</strain>
    </source>
</reference>
<keyword evidence="2" id="KW-0812">Transmembrane</keyword>
<keyword evidence="4" id="KW-1185">Reference proteome</keyword>
<feature type="compositionally biased region" description="Basic and acidic residues" evidence="1">
    <location>
        <begin position="113"/>
        <end position="133"/>
    </location>
</feature>
<feature type="region of interest" description="Disordered" evidence="1">
    <location>
        <begin position="93"/>
        <end position="133"/>
    </location>
</feature>
<accession>A0A9K3PCU4</accession>
<dbReference type="OrthoDB" id="45592at2759"/>
<name>A0A9K3PCU4_9STRA</name>
<dbReference type="AlphaFoldDB" id="A0A9K3PCU4"/>
<reference evidence="3" key="2">
    <citation type="submission" date="2021-04" db="EMBL/GenBank/DDBJ databases">
        <authorList>
            <person name="Podell S."/>
        </authorList>
    </citation>
    <scope>NUCLEOTIDE SEQUENCE</scope>
    <source>
        <strain evidence="3">Hildebrandi</strain>
    </source>
</reference>
<comment type="caution">
    <text evidence="3">The sequence shown here is derived from an EMBL/GenBank/DDBJ whole genome shotgun (WGS) entry which is preliminary data.</text>
</comment>
<evidence type="ECO:0000313" key="3">
    <source>
        <dbReference type="EMBL" id="KAG7340394.1"/>
    </source>
</evidence>
<dbReference type="Proteomes" id="UP000693970">
    <property type="component" value="Unassembled WGS sequence"/>
</dbReference>
<evidence type="ECO:0000313" key="4">
    <source>
        <dbReference type="Proteomes" id="UP000693970"/>
    </source>
</evidence>
<keyword evidence="2" id="KW-0472">Membrane</keyword>